<protein>
    <submittedName>
        <fullName evidence="3">Uncharacterized protein</fullName>
    </submittedName>
</protein>
<organism evidence="3 4">
    <name type="scientific">Geodia barretti</name>
    <name type="common">Barrett's horny sponge</name>
    <dbReference type="NCBI Taxonomy" id="519541"/>
    <lineage>
        <taxon>Eukaryota</taxon>
        <taxon>Metazoa</taxon>
        <taxon>Porifera</taxon>
        <taxon>Demospongiae</taxon>
        <taxon>Heteroscleromorpha</taxon>
        <taxon>Tetractinellida</taxon>
        <taxon>Astrophorina</taxon>
        <taxon>Geodiidae</taxon>
        <taxon>Geodia</taxon>
    </lineage>
</organism>
<keyword evidence="4" id="KW-1185">Reference proteome</keyword>
<proteinExistence type="predicted"/>
<feature type="compositionally biased region" description="Polar residues" evidence="1">
    <location>
        <begin position="34"/>
        <end position="45"/>
    </location>
</feature>
<dbReference type="AlphaFoldDB" id="A0AA35RKE9"/>
<sequence length="156" mass="16642">MDADGTSMQDSWIDVPEGKEEKSRGDQDEGTEVGSLTHSRSQQEMEQLLASAASDDEAEDSPVSVPSFTIPEQHIEQHGSQQVSASARSAVGETPRHASSAAASDGLHSSSRLRGLSWLLEGGVANLLVPVLVLTHLALFGLGFYIGRRTNLVKTM</sequence>
<keyword evidence="2" id="KW-0472">Membrane</keyword>
<feature type="region of interest" description="Disordered" evidence="1">
    <location>
        <begin position="1"/>
        <end position="106"/>
    </location>
</feature>
<evidence type="ECO:0000313" key="4">
    <source>
        <dbReference type="Proteomes" id="UP001174909"/>
    </source>
</evidence>
<dbReference type="EMBL" id="CASHTH010001210">
    <property type="protein sequence ID" value="CAI8012682.1"/>
    <property type="molecule type" value="Genomic_DNA"/>
</dbReference>
<evidence type="ECO:0000256" key="1">
    <source>
        <dbReference type="SAM" id="MobiDB-lite"/>
    </source>
</evidence>
<dbReference type="Proteomes" id="UP001174909">
    <property type="component" value="Unassembled WGS sequence"/>
</dbReference>
<keyword evidence="2" id="KW-1133">Transmembrane helix</keyword>
<feature type="compositionally biased region" description="Basic and acidic residues" evidence="1">
    <location>
        <begin position="16"/>
        <end position="27"/>
    </location>
</feature>
<evidence type="ECO:0000313" key="3">
    <source>
        <dbReference type="EMBL" id="CAI8012682.1"/>
    </source>
</evidence>
<accession>A0AA35RKE9</accession>
<feature type="transmembrane region" description="Helical" evidence="2">
    <location>
        <begin position="127"/>
        <end position="147"/>
    </location>
</feature>
<evidence type="ECO:0000256" key="2">
    <source>
        <dbReference type="SAM" id="Phobius"/>
    </source>
</evidence>
<dbReference type="Gene3D" id="6.10.250.1020">
    <property type="match status" value="1"/>
</dbReference>
<reference evidence="3" key="1">
    <citation type="submission" date="2023-03" db="EMBL/GenBank/DDBJ databases">
        <authorList>
            <person name="Steffen K."/>
            <person name="Cardenas P."/>
        </authorList>
    </citation>
    <scope>NUCLEOTIDE SEQUENCE</scope>
</reference>
<gene>
    <name evidence="3" type="ORF">GBAR_LOCUS8123</name>
</gene>
<name>A0AA35RKE9_GEOBA</name>
<keyword evidence="2" id="KW-0812">Transmembrane</keyword>
<feature type="compositionally biased region" description="Polar residues" evidence="1">
    <location>
        <begin position="1"/>
        <end position="10"/>
    </location>
</feature>
<comment type="caution">
    <text evidence="3">The sequence shown here is derived from an EMBL/GenBank/DDBJ whole genome shotgun (WGS) entry which is preliminary data.</text>
</comment>
<feature type="compositionally biased region" description="Low complexity" evidence="1">
    <location>
        <begin position="80"/>
        <end position="91"/>
    </location>
</feature>